<evidence type="ECO:0000313" key="12">
    <source>
        <dbReference type="Proteomes" id="UP001152799"/>
    </source>
</evidence>
<keyword evidence="7" id="KW-0407">Ion channel</keyword>
<evidence type="ECO:0000256" key="1">
    <source>
        <dbReference type="ARBA" id="ARBA00004141"/>
    </source>
</evidence>
<dbReference type="OrthoDB" id="297496at2759"/>
<keyword evidence="4 9" id="KW-1133">Transmembrane helix</keyword>
<dbReference type="EMBL" id="OU892285">
    <property type="protein sequence ID" value="CAG9773560.1"/>
    <property type="molecule type" value="Genomic_DNA"/>
</dbReference>
<dbReference type="GO" id="GO:0030322">
    <property type="term" value="P:stabilization of membrane potential"/>
    <property type="evidence" value="ECO:0007669"/>
    <property type="project" value="TreeGrafter"/>
</dbReference>
<keyword evidence="12" id="KW-1185">Reference proteome</keyword>
<dbReference type="GO" id="GO:0005886">
    <property type="term" value="C:plasma membrane"/>
    <property type="evidence" value="ECO:0007669"/>
    <property type="project" value="TreeGrafter"/>
</dbReference>
<dbReference type="GO" id="GO:0022841">
    <property type="term" value="F:potassium ion leak channel activity"/>
    <property type="evidence" value="ECO:0007669"/>
    <property type="project" value="TreeGrafter"/>
</dbReference>
<keyword evidence="5" id="KW-0406">Ion transport</keyword>
<evidence type="ECO:0000313" key="11">
    <source>
        <dbReference type="EMBL" id="CAG9773560.1"/>
    </source>
</evidence>
<feature type="transmembrane region" description="Helical" evidence="9">
    <location>
        <begin position="229"/>
        <end position="247"/>
    </location>
</feature>
<comment type="subcellular location">
    <subcellularLocation>
        <location evidence="1">Membrane</location>
        <topology evidence="1">Multi-pass membrane protein</topology>
    </subcellularLocation>
</comment>
<reference evidence="11" key="1">
    <citation type="submission" date="2022-01" db="EMBL/GenBank/DDBJ databases">
        <authorList>
            <person name="King R."/>
        </authorList>
    </citation>
    <scope>NUCLEOTIDE SEQUENCE</scope>
</reference>
<proteinExistence type="predicted"/>
<evidence type="ECO:0000256" key="5">
    <source>
        <dbReference type="ARBA" id="ARBA00023065"/>
    </source>
</evidence>
<keyword evidence="2" id="KW-0813">Transport</keyword>
<dbReference type="InterPro" id="IPR003280">
    <property type="entry name" value="2pore_dom_K_chnl"/>
</dbReference>
<dbReference type="Gene3D" id="1.10.287.70">
    <property type="match status" value="1"/>
</dbReference>
<feature type="domain" description="Potassium channel" evidence="10">
    <location>
        <begin position="210"/>
        <end position="289"/>
    </location>
</feature>
<feature type="compositionally biased region" description="Polar residues" evidence="8">
    <location>
        <begin position="159"/>
        <end position="169"/>
    </location>
</feature>
<feature type="region of interest" description="Disordered" evidence="8">
    <location>
        <begin position="151"/>
        <end position="196"/>
    </location>
</feature>
<dbReference type="Proteomes" id="UP001152799">
    <property type="component" value="Chromosome 9"/>
</dbReference>
<keyword evidence="3 9" id="KW-0812">Transmembrane</keyword>
<evidence type="ECO:0000256" key="8">
    <source>
        <dbReference type="SAM" id="MobiDB-lite"/>
    </source>
</evidence>
<feature type="transmembrane region" description="Helical" evidence="9">
    <location>
        <begin position="262"/>
        <end position="285"/>
    </location>
</feature>
<organism evidence="11 12">
    <name type="scientific">Ceutorhynchus assimilis</name>
    <name type="common">cabbage seed weevil</name>
    <dbReference type="NCBI Taxonomy" id="467358"/>
    <lineage>
        <taxon>Eukaryota</taxon>
        <taxon>Metazoa</taxon>
        <taxon>Ecdysozoa</taxon>
        <taxon>Arthropoda</taxon>
        <taxon>Hexapoda</taxon>
        <taxon>Insecta</taxon>
        <taxon>Pterygota</taxon>
        <taxon>Neoptera</taxon>
        <taxon>Endopterygota</taxon>
        <taxon>Coleoptera</taxon>
        <taxon>Polyphaga</taxon>
        <taxon>Cucujiformia</taxon>
        <taxon>Curculionidae</taxon>
        <taxon>Ceutorhynchinae</taxon>
        <taxon>Ceutorhynchus</taxon>
    </lineage>
</organism>
<evidence type="ECO:0000256" key="4">
    <source>
        <dbReference type="ARBA" id="ARBA00022989"/>
    </source>
</evidence>
<evidence type="ECO:0000256" key="9">
    <source>
        <dbReference type="SAM" id="Phobius"/>
    </source>
</evidence>
<evidence type="ECO:0000256" key="7">
    <source>
        <dbReference type="ARBA" id="ARBA00023303"/>
    </source>
</evidence>
<evidence type="ECO:0000256" key="6">
    <source>
        <dbReference type="ARBA" id="ARBA00023136"/>
    </source>
</evidence>
<feature type="transmembrane region" description="Helical" evidence="9">
    <location>
        <begin position="202"/>
        <end position="222"/>
    </location>
</feature>
<sequence>MLILLSELGSVLAQGVRKGYSKICCHKNKENFPCPNVGYHKAAIGSPTKNSYYCKSIEDSASIQLGSTHSTPNHVSFQASNSNHYVDHNEVPKRAILATVRASHTRGRCRQGPVRQILADPNCPTHRHGHGGALRNSSIVGISTDIELDDVEESDENDQGQCTQHNTPSRIPLIWRPPDKNGLSQPSAATEEPFTPPNTSPVPISLVILLFVTYIGLGAACFSNTGTWTFLDAIYFCFLALATIGVGDKLPTLHQNDFEGQLHIFACCLYIFVGLVILAMCFSLVQEELTIKCRQLANNLGFGKE</sequence>
<accession>A0A9N9MZ05</accession>
<evidence type="ECO:0000256" key="2">
    <source>
        <dbReference type="ARBA" id="ARBA00022448"/>
    </source>
</evidence>
<name>A0A9N9MZ05_9CUCU</name>
<evidence type="ECO:0000256" key="3">
    <source>
        <dbReference type="ARBA" id="ARBA00022692"/>
    </source>
</evidence>
<protein>
    <recommendedName>
        <fullName evidence="10">Potassium channel domain-containing protein</fullName>
    </recommendedName>
</protein>
<dbReference type="Pfam" id="PF07885">
    <property type="entry name" value="Ion_trans_2"/>
    <property type="match status" value="1"/>
</dbReference>
<evidence type="ECO:0000259" key="10">
    <source>
        <dbReference type="Pfam" id="PF07885"/>
    </source>
</evidence>
<keyword evidence="6 9" id="KW-0472">Membrane</keyword>
<dbReference type="SUPFAM" id="SSF81324">
    <property type="entry name" value="Voltage-gated potassium channels"/>
    <property type="match status" value="1"/>
</dbReference>
<dbReference type="InterPro" id="IPR013099">
    <property type="entry name" value="K_chnl_dom"/>
</dbReference>
<gene>
    <name evidence="11" type="ORF">CEUTPL_LOCUS13949</name>
</gene>
<dbReference type="PANTHER" id="PTHR11003">
    <property type="entry name" value="POTASSIUM CHANNEL, SUBFAMILY K"/>
    <property type="match status" value="1"/>
</dbReference>
<dbReference type="AlphaFoldDB" id="A0A9N9MZ05"/>
<dbReference type="GO" id="GO:0015271">
    <property type="term" value="F:outward rectifier potassium channel activity"/>
    <property type="evidence" value="ECO:0007669"/>
    <property type="project" value="TreeGrafter"/>
</dbReference>
<dbReference type="PANTHER" id="PTHR11003:SF352">
    <property type="entry name" value="BCDNA.GH04802-RELATED"/>
    <property type="match status" value="1"/>
</dbReference>